<reference evidence="2" key="1">
    <citation type="journal article" date="2022" name="Plant J.">
        <title>Strategies of tolerance reflected in two North American maple genomes.</title>
        <authorList>
            <person name="McEvoy S.L."/>
            <person name="Sezen U.U."/>
            <person name="Trouern-Trend A."/>
            <person name="McMahon S.M."/>
            <person name="Schaberg P.G."/>
            <person name="Yang J."/>
            <person name="Wegrzyn J.L."/>
            <person name="Swenson N.G."/>
        </authorList>
    </citation>
    <scope>NUCLEOTIDE SEQUENCE</scope>
    <source>
        <strain evidence="2">91603</strain>
    </source>
</reference>
<dbReference type="Proteomes" id="UP001064489">
    <property type="component" value="Chromosome 6"/>
</dbReference>
<comment type="caution">
    <text evidence="2">The sequence shown here is derived from an EMBL/GenBank/DDBJ whole genome shotgun (WGS) entry which is preliminary data.</text>
</comment>
<organism evidence="2 3">
    <name type="scientific">Acer negundo</name>
    <name type="common">Box elder</name>
    <dbReference type="NCBI Taxonomy" id="4023"/>
    <lineage>
        <taxon>Eukaryota</taxon>
        <taxon>Viridiplantae</taxon>
        <taxon>Streptophyta</taxon>
        <taxon>Embryophyta</taxon>
        <taxon>Tracheophyta</taxon>
        <taxon>Spermatophyta</taxon>
        <taxon>Magnoliopsida</taxon>
        <taxon>eudicotyledons</taxon>
        <taxon>Gunneridae</taxon>
        <taxon>Pentapetalae</taxon>
        <taxon>rosids</taxon>
        <taxon>malvids</taxon>
        <taxon>Sapindales</taxon>
        <taxon>Sapindaceae</taxon>
        <taxon>Hippocastanoideae</taxon>
        <taxon>Acereae</taxon>
        <taxon>Acer</taxon>
    </lineage>
</organism>
<evidence type="ECO:0000313" key="3">
    <source>
        <dbReference type="Proteomes" id="UP001064489"/>
    </source>
</evidence>
<evidence type="ECO:0000256" key="1">
    <source>
        <dbReference type="SAM" id="MobiDB-lite"/>
    </source>
</evidence>
<keyword evidence="3" id="KW-1185">Reference proteome</keyword>
<protein>
    <submittedName>
        <fullName evidence="2">Uncharacterized protein</fullName>
    </submittedName>
</protein>
<proteinExistence type="predicted"/>
<gene>
    <name evidence="2" type="ORF">LWI28_003423</name>
</gene>
<name>A0AAD5J7X9_ACENE</name>
<accession>A0AAD5J7X9</accession>
<sequence>MYREWVSMFGDAETPPGEQKVYVLTRTWDKEGPLVWTNGLRSPGCRPWHKVDTAGFYANKTNDQLLCKVEADHIHMAIILKAIVPQQSKGQMNRRTRSRVTEGEGDEKRPIVGEGDHQLPRVGEEDELGSQFTMKKMKLDLSLQRI</sequence>
<reference evidence="2" key="2">
    <citation type="submission" date="2023-02" db="EMBL/GenBank/DDBJ databases">
        <authorList>
            <person name="Swenson N.G."/>
            <person name="Wegrzyn J.L."/>
            <person name="Mcevoy S.L."/>
        </authorList>
    </citation>
    <scope>NUCLEOTIDE SEQUENCE</scope>
    <source>
        <strain evidence="2">91603</strain>
        <tissue evidence="2">Leaf</tissue>
    </source>
</reference>
<dbReference type="AlphaFoldDB" id="A0AAD5J7X9"/>
<evidence type="ECO:0000313" key="2">
    <source>
        <dbReference type="EMBL" id="KAI9191083.1"/>
    </source>
</evidence>
<feature type="region of interest" description="Disordered" evidence="1">
    <location>
        <begin position="89"/>
        <end position="127"/>
    </location>
</feature>
<feature type="compositionally biased region" description="Basic and acidic residues" evidence="1">
    <location>
        <begin position="99"/>
        <end position="123"/>
    </location>
</feature>
<dbReference type="EMBL" id="JAJSOW010000004">
    <property type="protein sequence ID" value="KAI9191083.1"/>
    <property type="molecule type" value="Genomic_DNA"/>
</dbReference>